<dbReference type="GO" id="GO:0004527">
    <property type="term" value="F:exonuclease activity"/>
    <property type="evidence" value="ECO:0007669"/>
    <property type="project" value="UniProtKB-KW"/>
</dbReference>
<accession>A0A7J6WSQ4</accession>
<evidence type="ECO:0000313" key="2">
    <source>
        <dbReference type="EMBL" id="KAF5199868.1"/>
    </source>
</evidence>
<protein>
    <submittedName>
        <fullName evidence="2">Rna exonuclease</fullName>
    </submittedName>
</protein>
<dbReference type="InterPro" id="IPR025558">
    <property type="entry name" value="DUF4283"/>
</dbReference>
<organism evidence="2 3">
    <name type="scientific">Thalictrum thalictroides</name>
    <name type="common">Rue-anemone</name>
    <name type="synonym">Anemone thalictroides</name>
    <dbReference type="NCBI Taxonomy" id="46969"/>
    <lineage>
        <taxon>Eukaryota</taxon>
        <taxon>Viridiplantae</taxon>
        <taxon>Streptophyta</taxon>
        <taxon>Embryophyta</taxon>
        <taxon>Tracheophyta</taxon>
        <taxon>Spermatophyta</taxon>
        <taxon>Magnoliopsida</taxon>
        <taxon>Ranunculales</taxon>
        <taxon>Ranunculaceae</taxon>
        <taxon>Thalictroideae</taxon>
        <taxon>Thalictrum</taxon>
    </lineage>
</organism>
<dbReference type="EMBL" id="JABWDY010011365">
    <property type="protein sequence ID" value="KAF5199868.1"/>
    <property type="molecule type" value="Genomic_DNA"/>
</dbReference>
<dbReference type="Proteomes" id="UP000554482">
    <property type="component" value="Unassembled WGS sequence"/>
</dbReference>
<dbReference type="InterPro" id="IPR040256">
    <property type="entry name" value="At4g02000-like"/>
</dbReference>
<dbReference type="AlphaFoldDB" id="A0A7J6WSQ4"/>
<dbReference type="PANTHER" id="PTHR31286">
    <property type="entry name" value="GLYCINE-RICH CELL WALL STRUCTURAL PROTEIN 1.8-LIKE"/>
    <property type="match status" value="1"/>
</dbReference>
<keyword evidence="2" id="KW-0378">Hydrolase</keyword>
<feature type="domain" description="DUF4283" evidence="1">
    <location>
        <begin position="1"/>
        <end position="58"/>
    </location>
</feature>
<gene>
    <name evidence="2" type="ORF">FRX31_010546</name>
</gene>
<dbReference type="OrthoDB" id="1113456at2759"/>
<proteinExistence type="predicted"/>
<sequence length="229" mass="26886">MKEVCTKAWKLKARFTMQIHGERIFPFKFENEEDMSNVVEMGSFHVASQLCIIRPWKLFLEDEVREMKTIPIWVILKQFPLELWDNEGFSMVCSAIGVPLFTNKLTEERRRTSYVRVCVEVDVNYKYPKEINVVLDRSREIKIACEYNWRPPQCSHCKVFRHNEVKCFHKPAKQGKKVTTCVEKDQNEVEKGQNQTEMETMEKTVGGIMGDREENIRKDNLNGARCGRG</sequence>
<name>A0A7J6WSQ4_THATH</name>
<keyword evidence="3" id="KW-1185">Reference proteome</keyword>
<comment type="caution">
    <text evidence="2">The sequence shown here is derived from an EMBL/GenBank/DDBJ whole genome shotgun (WGS) entry which is preliminary data.</text>
</comment>
<dbReference type="Pfam" id="PF14111">
    <property type="entry name" value="DUF4283"/>
    <property type="match status" value="1"/>
</dbReference>
<reference evidence="2 3" key="1">
    <citation type="submission" date="2020-06" db="EMBL/GenBank/DDBJ databases">
        <title>Transcriptomic and genomic resources for Thalictrum thalictroides and T. hernandezii: Facilitating candidate gene discovery in an emerging model plant lineage.</title>
        <authorList>
            <person name="Arias T."/>
            <person name="Riano-Pachon D.M."/>
            <person name="Di Stilio V.S."/>
        </authorList>
    </citation>
    <scope>NUCLEOTIDE SEQUENCE [LARGE SCALE GENOMIC DNA]</scope>
    <source>
        <strain evidence="3">cv. WT478/WT964</strain>
        <tissue evidence="2">Leaves</tissue>
    </source>
</reference>
<evidence type="ECO:0000259" key="1">
    <source>
        <dbReference type="Pfam" id="PF14111"/>
    </source>
</evidence>
<keyword evidence="2" id="KW-0540">Nuclease</keyword>
<evidence type="ECO:0000313" key="3">
    <source>
        <dbReference type="Proteomes" id="UP000554482"/>
    </source>
</evidence>
<keyword evidence="2" id="KW-0269">Exonuclease</keyword>
<dbReference type="PANTHER" id="PTHR31286:SF180">
    <property type="entry name" value="OS10G0362600 PROTEIN"/>
    <property type="match status" value="1"/>
</dbReference>